<dbReference type="Pfam" id="PF25191">
    <property type="entry name" value="DUF7832"/>
    <property type="match status" value="1"/>
</dbReference>
<evidence type="ECO:0000259" key="1">
    <source>
        <dbReference type="Pfam" id="PF25191"/>
    </source>
</evidence>
<dbReference type="RefSeq" id="WP_224605221.1">
    <property type="nucleotide sequence ID" value="NZ_JAIQXV010000002.1"/>
</dbReference>
<proteinExistence type="predicted"/>
<evidence type="ECO:0000313" key="3">
    <source>
        <dbReference type="Proteomes" id="UP001596317"/>
    </source>
</evidence>
<protein>
    <recommendedName>
        <fullName evidence="1">DUF7832 domain-containing protein</fullName>
    </recommendedName>
</protein>
<keyword evidence="3" id="KW-1185">Reference proteome</keyword>
<sequence>MDRGICYDKAKWHYDGDFPPELPPSQGFVHTGMFLSWLASRDLLADALSADAEAIRTRQHTGAQVFQRWVGVLTSDMLTAEGNAFARHYYASEAGAGEYLHDYFNLFDDLPSVYHVPDTWENAAQVLAVMDERYAEWQAGRSDAQSSGRGEE</sequence>
<name>A0ABW1ZJV0_9DEIO</name>
<dbReference type="InterPro" id="IPR057154">
    <property type="entry name" value="DUF7832"/>
</dbReference>
<gene>
    <name evidence="2" type="ORF">ACFP90_10510</name>
</gene>
<feature type="domain" description="DUF7832" evidence="1">
    <location>
        <begin position="7"/>
        <end position="116"/>
    </location>
</feature>
<dbReference type="Proteomes" id="UP001596317">
    <property type="component" value="Unassembled WGS sequence"/>
</dbReference>
<accession>A0ABW1ZJV0</accession>
<comment type="caution">
    <text evidence="2">The sequence shown here is derived from an EMBL/GenBank/DDBJ whole genome shotgun (WGS) entry which is preliminary data.</text>
</comment>
<evidence type="ECO:0000313" key="2">
    <source>
        <dbReference type="EMBL" id="MFC6660734.1"/>
    </source>
</evidence>
<reference evidence="3" key="1">
    <citation type="journal article" date="2019" name="Int. J. Syst. Evol. Microbiol.">
        <title>The Global Catalogue of Microorganisms (GCM) 10K type strain sequencing project: providing services to taxonomists for standard genome sequencing and annotation.</title>
        <authorList>
            <consortium name="The Broad Institute Genomics Platform"/>
            <consortium name="The Broad Institute Genome Sequencing Center for Infectious Disease"/>
            <person name="Wu L."/>
            <person name="Ma J."/>
        </authorList>
    </citation>
    <scope>NUCLEOTIDE SEQUENCE [LARGE SCALE GENOMIC DNA]</scope>
    <source>
        <strain evidence="3">CCUG 63830</strain>
    </source>
</reference>
<organism evidence="2 3">
    <name type="scientific">Deinococcus multiflagellatus</name>
    <dbReference type="NCBI Taxonomy" id="1656887"/>
    <lineage>
        <taxon>Bacteria</taxon>
        <taxon>Thermotogati</taxon>
        <taxon>Deinococcota</taxon>
        <taxon>Deinococci</taxon>
        <taxon>Deinococcales</taxon>
        <taxon>Deinococcaceae</taxon>
        <taxon>Deinococcus</taxon>
    </lineage>
</organism>
<dbReference type="EMBL" id="JBHSWB010000001">
    <property type="protein sequence ID" value="MFC6660734.1"/>
    <property type="molecule type" value="Genomic_DNA"/>
</dbReference>